<dbReference type="GO" id="GO:0035861">
    <property type="term" value="C:site of double-strand break"/>
    <property type="evidence" value="ECO:0007669"/>
    <property type="project" value="TreeGrafter"/>
</dbReference>
<proteinExistence type="predicted"/>
<dbReference type="GO" id="GO:0006303">
    <property type="term" value="P:double-strand break repair via nonhomologous end joining"/>
    <property type="evidence" value="ECO:0007669"/>
    <property type="project" value="TreeGrafter"/>
</dbReference>
<dbReference type="Gene3D" id="3.30.420.10">
    <property type="entry name" value="Ribonuclease H-like superfamily/Ribonuclease H"/>
    <property type="match status" value="1"/>
</dbReference>
<reference evidence="3" key="2">
    <citation type="submission" date="2025-04" db="UniProtKB">
        <authorList>
            <consortium name="RefSeq"/>
        </authorList>
    </citation>
    <scope>IDENTIFICATION</scope>
    <source>
        <strain evidence="3">DH4</strain>
        <tissue evidence="3">Whole body</tissue>
    </source>
</reference>
<accession>A0A7M7L2X3</accession>
<sequence length="198" mass="23382">MATDKVHLRHFSDRTFRRWYEKFETNDFDLSDKPRSGRPSLIDDDVVKAMLEQDPFLTTSEIAERLNSAQQTIFDHIRKIGLVWKQRSKKIFNRKDSILHHDNARPHAALGTRQKIAEVGWEILSHPPYSPDIAPSDYHLFLFLQNFLTGKKFKNEDVKQVLVQFFTSKDETFFKNGIYKLPSRWQEIINNNGNYIIQ</sequence>
<dbReference type="GO" id="GO:0031297">
    <property type="term" value="P:replication fork processing"/>
    <property type="evidence" value="ECO:0007669"/>
    <property type="project" value="TreeGrafter"/>
</dbReference>
<dbReference type="InterPro" id="IPR052709">
    <property type="entry name" value="Transposase-MT_Hybrid"/>
</dbReference>
<reference evidence="1" key="1">
    <citation type="submission" date="2021-01" db="UniProtKB">
        <authorList>
            <consortium name="EnsemblMetazoa"/>
        </authorList>
    </citation>
    <scope>IDENTIFICATION</scope>
    <source>
        <strain evidence="1">DH4</strain>
    </source>
</reference>
<dbReference type="GO" id="GO:0000793">
    <property type="term" value="C:condensed chromosome"/>
    <property type="evidence" value="ECO:0007669"/>
    <property type="project" value="TreeGrafter"/>
</dbReference>
<dbReference type="GO" id="GO:0000014">
    <property type="term" value="F:single-stranded DNA endodeoxyribonuclease activity"/>
    <property type="evidence" value="ECO:0007669"/>
    <property type="project" value="TreeGrafter"/>
</dbReference>
<dbReference type="GO" id="GO:0042800">
    <property type="term" value="F:histone H3K4 methyltransferase activity"/>
    <property type="evidence" value="ECO:0007669"/>
    <property type="project" value="TreeGrafter"/>
</dbReference>
<dbReference type="KEGG" id="ame:100577044"/>
<dbReference type="InterPro" id="IPR036397">
    <property type="entry name" value="RNaseH_sf"/>
</dbReference>
<organism evidence="1">
    <name type="scientific">Apis mellifera</name>
    <name type="common">Honeybee</name>
    <dbReference type="NCBI Taxonomy" id="7460"/>
    <lineage>
        <taxon>Eukaryota</taxon>
        <taxon>Metazoa</taxon>
        <taxon>Ecdysozoa</taxon>
        <taxon>Arthropoda</taxon>
        <taxon>Hexapoda</taxon>
        <taxon>Insecta</taxon>
        <taxon>Pterygota</taxon>
        <taxon>Neoptera</taxon>
        <taxon>Endopterygota</taxon>
        <taxon>Hymenoptera</taxon>
        <taxon>Apocrita</taxon>
        <taxon>Aculeata</taxon>
        <taxon>Apoidea</taxon>
        <taxon>Anthophila</taxon>
        <taxon>Apidae</taxon>
        <taxon>Apis</taxon>
    </lineage>
</organism>
<dbReference type="GO" id="GO:0044547">
    <property type="term" value="F:DNA topoisomerase binding"/>
    <property type="evidence" value="ECO:0007669"/>
    <property type="project" value="TreeGrafter"/>
</dbReference>
<dbReference type="PANTHER" id="PTHR46060:SF2">
    <property type="entry name" value="HISTONE-LYSINE N-METHYLTRANSFERASE SETMAR"/>
    <property type="match status" value="1"/>
</dbReference>
<protein>
    <submittedName>
        <fullName evidence="3">Histone-lysine N-methyltransferase SETMAR-like</fullName>
    </submittedName>
</protein>
<keyword evidence="2" id="KW-1185">Reference proteome</keyword>
<name>A0A7M7L2X3_APIME</name>
<dbReference type="GeneID" id="100577044"/>
<dbReference type="GO" id="GO:0015074">
    <property type="term" value="P:DNA integration"/>
    <property type="evidence" value="ECO:0007669"/>
    <property type="project" value="TreeGrafter"/>
</dbReference>
<evidence type="ECO:0000313" key="1">
    <source>
        <dbReference type="EnsemblMetazoa" id="XP_026295418"/>
    </source>
</evidence>
<dbReference type="OrthoDB" id="7600185at2759"/>
<dbReference type="Proteomes" id="UP000005203">
    <property type="component" value="Linkage group LG3"/>
</dbReference>
<dbReference type="GO" id="GO:0003690">
    <property type="term" value="F:double-stranded DNA binding"/>
    <property type="evidence" value="ECO:0007669"/>
    <property type="project" value="TreeGrafter"/>
</dbReference>
<dbReference type="GO" id="GO:0000729">
    <property type="term" value="P:DNA double-strand break processing"/>
    <property type="evidence" value="ECO:0007669"/>
    <property type="project" value="TreeGrafter"/>
</dbReference>
<dbReference type="EnsemblMetazoa" id="XM_026439633">
    <property type="protein sequence ID" value="XP_026295418"/>
    <property type="gene ID" value="LOC100577044"/>
</dbReference>
<dbReference type="RefSeq" id="XP_026295418.1">
    <property type="nucleotide sequence ID" value="XM_026439633.1"/>
</dbReference>
<gene>
    <name evidence="3" type="primary">LOC100577044</name>
</gene>
<dbReference type="AlphaFoldDB" id="A0A7M7L2X3"/>
<dbReference type="GO" id="GO:0046975">
    <property type="term" value="F:histone H3K36 methyltransferase activity"/>
    <property type="evidence" value="ECO:0007669"/>
    <property type="project" value="TreeGrafter"/>
</dbReference>
<evidence type="ECO:0000313" key="3">
    <source>
        <dbReference type="RefSeq" id="XP_026295418.1"/>
    </source>
</evidence>
<dbReference type="GO" id="GO:0005634">
    <property type="term" value="C:nucleus"/>
    <property type="evidence" value="ECO:0007669"/>
    <property type="project" value="TreeGrafter"/>
</dbReference>
<dbReference type="GO" id="GO:0044774">
    <property type="term" value="P:mitotic DNA integrity checkpoint signaling"/>
    <property type="evidence" value="ECO:0007669"/>
    <property type="project" value="TreeGrafter"/>
</dbReference>
<evidence type="ECO:0000313" key="2">
    <source>
        <dbReference type="Proteomes" id="UP000005203"/>
    </source>
</evidence>
<dbReference type="PANTHER" id="PTHR46060">
    <property type="entry name" value="MARINER MOS1 TRANSPOSASE-LIKE PROTEIN"/>
    <property type="match status" value="1"/>
</dbReference>
<dbReference type="GO" id="GO:0003697">
    <property type="term" value="F:single-stranded DNA binding"/>
    <property type="evidence" value="ECO:0007669"/>
    <property type="project" value="TreeGrafter"/>
</dbReference>
<accession>A0A8B8GVX5</accession>